<dbReference type="InterPro" id="IPR040269">
    <property type="entry name" value="VAB"/>
</dbReference>
<dbReference type="Pfam" id="PF05703">
    <property type="entry name" value="Auxin_canalis"/>
    <property type="match status" value="1"/>
</dbReference>
<reference evidence="4" key="1">
    <citation type="submission" date="2016-06" db="EMBL/GenBank/DDBJ databases">
        <title>Parallel loss of symbiosis genes in relatives of nitrogen-fixing non-legume Parasponia.</title>
        <authorList>
            <person name="Van Velzen R."/>
            <person name="Holmer R."/>
            <person name="Bu F."/>
            <person name="Rutten L."/>
            <person name="Van Zeijl A."/>
            <person name="Liu W."/>
            <person name="Santuari L."/>
            <person name="Cao Q."/>
            <person name="Sharma T."/>
            <person name="Shen D."/>
            <person name="Roswanjaya Y."/>
            <person name="Wardhani T."/>
            <person name="Kalhor M.S."/>
            <person name="Jansen J."/>
            <person name="Van den Hoogen J."/>
            <person name="Gungor B."/>
            <person name="Hartog M."/>
            <person name="Hontelez J."/>
            <person name="Verver J."/>
            <person name="Yang W.-C."/>
            <person name="Schijlen E."/>
            <person name="Repin R."/>
            <person name="Schilthuizen M."/>
            <person name="Schranz E."/>
            <person name="Heidstra R."/>
            <person name="Miyata K."/>
            <person name="Fedorova E."/>
            <person name="Kohlen W."/>
            <person name="Bisseling T."/>
            <person name="Smit S."/>
            <person name="Geurts R."/>
        </authorList>
    </citation>
    <scope>NUCLEOTIDE SEQUENCE [LARGE SCALE GENOMIC DNA]</scope>
    <source>
        <strain evidence="4">cv. RG33-2</strain>
    </source>
</reference>
<dbReference type="Pfam" id="PF08458">
    <property type="entry name" value="PH_2"/>
    <property type="match status" value="1"/>
</dbReference>
<feature type="domain" description="VAN3-binding protein-like auxin canalisation" evidence="1">
    <location>
        <begin position="14"/>
        <end position="267"/>
    </location>
</feature>
<sequence length="364" mass="40018">MDSSLMNPSPSEAHPETLDFLSSAWCNFAVQALQPDNHNHQQLLPSDQHSMALIDHSPMSLKKMESNSTKSSPYMSAKMDDADVKPLPPWKSNDVKSWIWMQQAMHPELNYNGYFKKRWMSWKAVPFKNVISIKKWLKEIKQRRKEEDRLQKAEVHAAISVAGVAAALAAIAAENSKKDSSNAKEAAVASAAALVASQCAKVAEAMGAKRDQLSCVMGSAMTGTNATDIFTLAAAAKTSLKGAATLKARSGCKNKTNGIAPILPIEESHEIDFDLETHRAALAKGAELGVETPDGIILDLHAELYKDSEAEETAETCYLLVLTTSRGIFKLDMGDDYQRYKTWATTISHMLLLSSSITKYEQHF</sequence>
<evidence type="ECO:0000259" key="2">
    <source>
        <dbReference type="Pfam" id="PF08458"/>
    </source>
</evidence>
<name>A0A2P5FNC3_TREOI</name>
<keyword evidence="4" id="KW-1185">Reference proteome</keyword>
<organism evidence="3 4">
    <name type="scientific">Trema orientale</name>
    <name type="common">Charcoal tree</name>
    <name type="synonym">Celtis orientalis</name>
    <dbReference type="NCBI Taxonomy" id="63057"/>
    <lineage>
        <taxon>Eukaryota</taxon>
        <taxon>Viridiplantae</taxon>
        <taxon>Streptophyta</taxon>
        <taxon>Embryophyta</taxon>
        <taxon>Tracheophyta</taxon>
        <taxon>Spermatophyta</taxon>
        <taxon>Magnoliopsida</taxon>
        <taxon>eudicotyledons</taxon>
        <taxon>Gunneridae</taxon>
        <taxon>Pentapetalae</taxon>
        <taxon>rosids</taxon>
        <taxon>fabids</taxon>
        <taxon>Rosales</taxon>
        <taxon>Cannabaceae</taxon>
        <taxon>Trema</taxon>
    </lineage>
</organism>
<dbReference type="STRING" id="63057.A0A2P5FNC3"/>
<dbReference type="InterPro" id="IPR013666">
    <property type="entry name" value="PH_pln"/>
</dbReference>
<evidence type="ECO:0000259" key="1">
    <source>
        <dbReference type="Pfam" id="PF05703"/>
    </source>
</evidence>
<proteinExistence type="predicted"/>
<accession>A0A2P5FNC3</accession>
<feature type="domain" description="Pleckstrin-like plant" evidence="2">
    <location>
        <begin position="294"/>
        <end position="354"/>
    </location>
</feature>
<dbReference type="Proteomes" id="UP000237000">
    <property type="component" value="Unassembled WGS sequence"/>
</dbReference>
<dbReference type="PANTHER" id="PTHR31351:SF25">
    <property type="entry name" value="AUXIN CANALIZATION PROTEIN (DUF828)"/>
    <property type="match status" value="1"/>
</dbReference>
<dbReference type="EMBL" id="JXTC01000019">
    <property type="protein sequence ID" value="PON99260.1"/>
    <property type="molecule type" value="Genomic_DNA"/>
</dbReference>
<dbReference type="OrthoDB" id="786244at2759"/>
<dbReference type="FunCoup" id="A0A2P5FNC3">
    <property type="interactions" value="146"/>
</dbReference>
<dbReference type="AlphaFoldDB" id="A0A2P5FNC3"/>
<dbReference type="InParanoid" id="A0A2P5FNC3"/>
<evidence type="ECO:0000313" key="4">
    <source>
        <dbReference type="Proteomes" id="UP000237000"/>
    </source>
</evidence>
<comment type="caution">
    <text evidence="3">The sequence shown here is derived from an EMBL/GenBank/DDBJ whole genome shotgun (WGS) entry which is preliminary data.</text>
</comment>
<dbReference type="InterPro" id="IPR008546">
    <property type="entry name" value="VAN3-bd-like_auxin_canal"/>
</dbReference>
<dbReference type="PANTHER" id="PTHR31351">
    <property type="entry name" value="EXPRESSED PROTEIN"/>
    <property type="match status" value="1"/>
</dbReference>
<gene>
    <name evidence="3" type="ORF">TorRG33x02_048030</name>
</gene>
<protein>
    <submittedName>
        <fullName evidence="3">Pleckstrin-like</fullName>
    </submittedName>
</protein>
<evidence type="ECO:0000313" key="3">
    <source>
        <dbReference type="EMBL" id="PON99260.1"/>
    </source>
</evidence>